<dbReference type="Proteomes" id="UP001260872">
    <property type="component" value="Unassembled WGS sequence"/>
</dbReference>
<dbReference type="InterPro" id="IPR012134">
    <property type="entry name" value="Glu-5-SA_DH"/>
</dbReference>
<comment type="subcellular location">
    <subcellularLocation>
        <location evidence="7">Cytoplasm</location>
    </subcellularLocation>
</comment>
<comment type="similarity">
    <text evidence="7">Belongs to the gamma-glutamyl phosphate reductase family.</text>
</comment>
<evidence type="ECO:0000256" key="4">
    <source>
        <dbReference type="ARBA" id="ARBA00022857"/>
    </source>
</evidence>
<dbReference type="GO" id="GO:0004350">
    <property type="term" value="F:glutamate-5-semialdehyde dehydrogenase activity"/>
    <property type="evidence" value="ECO:0007669"/>
    <property type="project" value="UniProtKB-EC"/>
</dbReference>
<keyword evidence="2 7" id="KW-0028">Amino-acid biosynthesis</keyword>
<reference evidence="10" key="1">
    <citation type="submission" date="2023-07" db="EMBL/GenBank/DDBJ databases">
        <title>Description of three actinobacteria isolated from air of manufacturing shop in a pharmaceutical factory.</title>
        <authorList>
            <person name="Zhang D.-F."/>
        </authorList>
    </citation>
    <scope>NUCLEOTIDE SEQUENCE [LARGE SCALE GENOMIC DNA]</scope>
    <source>
        <strain evidence="10">CCTCC AB 207010</strain>
    </source>
</reference>
<keyword evidence="4 7" id="KW-0521">NADP</keyword>
<evidence type="ECO:0000256" key="2">
    <source>
        <dbReference type="ARBA" id="ARBA00022605"/>
    </source>
</evidence>
<dbReference type="HAMAP" id="MF_00412">
    <property type="entry name" value="ProA"/>
    <property type="match status" value="1"/>
</dbReference>
<organism evidence="9 10">
    <name type="scientific">Nesterenkonia flava</name>
    <dbReference type="NCBI Taxonomy" id="469799"/>
    <lineage>
        <taxon>Bacteria</taxon>
        <taxon>Bacillati</taxon>
        <taxon>Actinomycetota</taxon>
        <taxon>Actinomycetes</taxon>
        <taxon>Micrococcales</taxon>
        <taxon>Micrococcaceae</taxon>
        <taxon>Nesterenkonia</taxon>
    </lineage>
</organism>
<dbReference type="InterPro" id="IPR016163">
    <property type="entry name" value="Ald_DH_C"/>
</dbReference>
<dbReference type="PIRSF" id="PIRSF000151">
    <property type="entry name" value="GPR"/>
    <property type="match status" value="1"/>
</dbReference>
<name>A0ABU1FSK7_9MICC</name>
<dbReference type="InterPro" id="IPR020593">
    <property type="entry name" value="G-glutamylP_reductase_CS"/>
</dbReference>
<dbReference type="PANTHER" id="PTHR11063">
    <property type="entry name" value="GLUTAMATE SEMIALDEHYDE DEHYDROGENASE"/>
    <property type="match status" value="1"/>
</dbReference>
<proteinExistence type="inferred from homology"/>
<dbReference type="InterPro" id="IPR016161">
    <property type="entry name" value="Ald_DH/histidinol_DH"/>
</dbReference>
<dbReference type="NCBIfam" id="TIGR00407">
    <property type="entry name" value="proA"/>
    <property type="match status" value="1"/>
</dbReference>
<evidence type="ECO:0000256" key="5">
    <source>
        <dbReference type="ARBA" id="ARBA00023002"/>
    </source>
</evidence>
<dbReference type="PROSITE" id="PS01223">
    <property type="entry name" value="PROA"/>
    <property type="match status" value="1"/>
</dbReference>
<feature type="domain" description="Aldehyde dehydrogenase" evidence="8">
    <location>
        <begin position="21"/>
        <end position="289"/>
    </location>
</feature>
<keyword evidence="5 7" id="KW-0560">Oxidoreductase</keyword>
<dbReference type="Gene3D" id="3.40.309.10">
    <property type="entry name" value="Aldehyde Dehydrogenase, Chain A, domain 2"/>
    <property type="match status" value="1"/>
</dbReference>
<dbReference type="RefSeq" id="WP_310536702.1">
    <property type="nucleotide sequence ID" value="NZ_BAAAOC010000010.1"/>
</dbReference>
<dbReference type="CDD" id="cd07079">
    <property type="entry name" value="ALDH_F18-19_ProA-GPR"/>
    <property type="match status" value="1"/>
</dbReference>
<comment type="pathway">
    <text evidence="1 7">Amino-acid biosynthesis; L-proline biosynthesis; L-glutamate 5-semialdehyde from L-glutamate: step 2/2.</text>
</comment>
<evidence type="ECO:0000313" key="10">
    <source>
        <dbReference type="Proteomes" id="UP001260872"/>
    </source>
</evidence>
<dbReference type="EC" id="1.2.1.41" evidence="7"/>
<dbReference type="Gene3D" id="3.40.605.10">
    <property type="entry name" value="Aldehyde Dehydrogenase, Chain A, domain 1"/>
    <property type="match status" value="1"/>
</dbReference>
<evidence type="ECO:0000256" key="7">
    <source>
        <dbReference type="HAMAP-Rule" id="MF_00412"/>
    </source>
</evidence>
<dbReference type="PANTHER" id="PTHR11063:SF8">
    <property type="entry name" value="DELTA-1-PYRROLINE-5-CARBOXYLATE SYNTHASE"/>
    <property type="match status" value="1"/>
</dbReference>
<dbReference type="EMBL" id="JAVKGT010000007">
    <property type="protein sequence ID" value="MDR5711317.1"/>
    <property type="molecule type" value="Genomic_DNA"/>
</dbReference>
<dbReference type="NCBIfam" id="NF001221">
    <property type="entry name" value="PRK00197.1"/>
    <property type="match status" value="1"/>
</dbReference>
<dbReference type="InterPro" id="IPR015590">
    <property type="entry name" value="Aldehyde_DH_dom"/>
</dbReference>
<evidence type="ECO:0000259" key="8">
    <source>
        <dbReference type="Pfam" id="PF00171"/>
    </source>
</evidence>
<evidence type="ECO:0000256" key="1">
    <source>
        <dbReference type="ARBA" id="ARBA00004985"/>
    </source>
</evidence>
<evidence type="ECO:0000256" key="3">
    <source>
        <dbReference type="ARBA" id="ARBA00022650"/>
    </source>
</evidence>
<evidence type="ECO:0000313" key="9">
    <source>
        <dbReference type="EMBL" id="MDR5711317.1"/>
    </source>
</evidence>
<protein>
    <recommendedName>
        <fullName evidence="7">Gamma-glutamyl phosphate reductase</fullName>
        <shortName evidence="7">GPR</shortName>
        <ecNumber evidence="7">1.2.1.41</ecNumber>
    </recommendedName>
    <alternativeName>
        <fullName evidence="7">Glutamate-5-semialdehyde dehydrogenase</fullName>
    </alternativeName>
    <alternativeName>
        <fullName evidence="7">Glutamyl-gamma-semialdehyde dehydrogenase</fullName>
        <shortName evidence="7">GSA dehydrogenase</shortName>
    </alternativeName>
</protein>
<sequence>MSTETQHETAETQQQEAQPITEAIREISQRARAASRGLARLDRNHKDRALAAVASGLRESVTSLTAANEEDLARGRDNGMSRSLLDRLALTEQRIEALAASVEEIIGLEDPVGRVLQGRTLPNGLRLSQVAVPLGVVGVIYEARPNVTVDIAALALKSGNAAVLRGGSAAQKTNEMLLSILREALRSTRVPVDAVQSIDAYGREGATELMTTRGSVDVLIPRGGRELIQHVVQNSRVPVIETGEGNVHIYVDASADPETTRDIVLNAKTSRPSVCNAAETLLLHAQAEAAGREALGVLHRAGVTLHVDPRARDWLPEEMPANTSSPDTAGAVTEVTEEHFATEFHDLEMAVGVVDSLDEAIAHITRYSSGHTEAIITDSVTHADRFVAEVDAAAVVVNASTRFTDGGQFGLGAEVGISTQKMHARGPMGMGELSTAKWIVRGEGQIRP</sequence>
<gene>
    <name evidence="7" type="primary">proA</name>
    <name evidence="9" type="ORF">RH857_04080</name>
</gene>
<keyword evidence="10" id="KW-1185">Reference proteome</keyword>
<dbReference type="Pfam" id="PF00171">
    <property type="entry name" value="Aldedh"/>
    <property type="match status" value="1"/>
</dbReference>
<keyword evidence="3 7" id="KW-0641">Proline biosynthesis</keyword>
<evidence type="ECO:0000256" key="6">
    <source>
        <dbReference type="ARBA" id="ARBA00049024"/>
    </source>
</evidence>
<accession>A0ABU1FSK7</accession>
<dbReference type="SUPFAM" id="SSF53720">
    <property type="entry name" value="ALDH-like"/>
    <property type="match status" value="1"/>
</dbReference>
<dbReference type="InterPro" id="IPR000965">
    <property type="entry name" value="GPR_dom"/>
</dbReference>
<dbReference type="InterPro" id="IPR016162">
    <property type="entry name" value="Ald_DH_N"/>
</dbReference>
<comment type="catalytic activity">
    <reaction evidence="6 7">
        <text>L-glutamate 5-semialdehyde + phosphate + NADP(+) = L-glutamyl 5-phosphate + NADPH + H(+)</text>
        <dbReference type="Rhea" id="RHEA:19541"/>
        <dbReference type="ChEBI" id="CHEBI:15378"/>
        <dbReference type="ChEBI" id="CHEBI:43474"/>
        <dbReference type="ChEBI" id="CHEBI:57783"/>
        <dbReference type="ChEBI" id="CHEBI:58066"/>
        <dbReference type="ChEBI" id="CHEBI:58274"/>
        <dbReference type="ChEBI" id="CHEBI:58349"/>
        <dbReference type="EC" id="1.2.1.41"/>
    </reaction>
</comment>
<comment type="function">
    <text evidence="7">Catalyzes the NADPH-dependent reduction of L-glutamate 5-phosphate into L-glutamate 5-semialdehyde and phosphate. The product spontaneously undergoes cyclization to form 1-pyrroline-5-carboxylate.</text>
</comment>
<comment type="caution">
    <text evidence="9">The sequence shown here is derived from an EMBL/GenBank/DDBJ whole genome shotgun (WGS) entry which is preliminary data.</text>
</comment>
<keyword evidence="7" id="KW-0963">Cytoplasm</keyword>